<keyword evidence="4" id="KW-0378">Hydrolase</keyword>
<dbReference type="Gene3D" id="3.90.1640.30">
    <property type="match status" value="1"/>
</dbReference>
<dbReference type="PANTHER" id="PTHR30255">
    <property type="entry name" value="SINGLE-STRANDED-DNA-SPECIFIC EXONUCLEASE RECJ"/>
    <property type="match status" value="1"/>
</dbReference>
<dbReference type="OrthoDB" id="9809852at2"/>
<keyword evidence="10" id="KW-1185">Reference proteome</keyword>
<dbReference type="GO" id="GO:0006310">
    <property type="term" value="P:DNA recombination"/>
    <property type="evidence" value="ECO:0007669"/>
    <property type="project" value="InterPro"/>
</dbReference>
<dbReference type="InterPro" id="IPR001667">
    <property type="entry name" value="DDH_dom"/>
</dbReference>
<dbReference type="Pfam" id="PF01368">
    <property type="entry name" value="DHH"/>
    <property type="match status" value="1"/>
</dbReference>
<dbReference type="GO" id="GO:0008409">
    <property type="term" value="F:5'-3' exonuclease activity"/>
    <property type="evidence" value="ECO:0007669"/>
    <property type="project" value="InterPro"/>
</dbReference>
<keyword evidence="3" id="KW-0540">Nuclease</keyword>
<feature type="domain" description="RecJ OB" evidence="8">
    <location>
        <begin position="462"/>
        <end position="588"/>
    </location>
</feature>
<dbReference type="EMBL" id="HG917868">
    <property type="protein sequence ID" value="CDM68716.1"/>
    <property type="molecule type" value="Genomic_DNA"/>
</dbReference>
<dbReference type="InterPro" id="IPR038763">
    <property type="entry name" value="DHH_sf"/>
</dbReference>
<gene>
    <name evidence="9" type="ORF">CM240_1558</name>
</gene>
<reference evidence="9 10" key="1">
    <citation type="submission" date="2013-11" db="EMBL/GenBank/DDBJ databases">
        <title>Complete genome sequence of Clostridum sp. M2/40.</title>
        <authorList>
            <person name="Wibberg D."/>
            <person name="Puehler A."/>
            <person name="Schlueter A."/>
        </authorList>
    </citation>
    <scope>NUCLEOTIDE SEQUENCE [LARGE SCALE GENOMIC DNA]</scope>
    <source>
        <strain evidence="10">M2/40</strain>
    </source>
</reference>
<dbReference type="STRING" id="1216932.CM240_1558"/>
<organism evidence="9 10">
    <name type="scientific">Clostridium bornimense</name>
    <dbReference type="NCBI Taxonomy" id="1216932"/>
    <lineage>
        <taxon>Bacteria</taxon>
        <taxon>Bacillati</taxon>
        <taxon>Bacillota</taxon>
        <taxon>Clostridia</taxon>
        <taxon>Eubacteriales</taxon>
        <taxon>Clostridiaceae</taxon>
        <taxon>Clostridium</taxon>
    </lineage>
</organism>
<evidence type="ECO:0000256" key="3">
    <source>
        <dbReference type="ARBA" id="ARBA00022722"/>
    </source>
</evidence>
<dbReference type="AlphaFoldDB" id="W6RVJ7"/>
<dbReference type="InterPro" id="IPR004610">
    <property type="entry name" value="RecJ"/>
</dbReference>
<name>W6RVJ7_9CLOT</name>
<dbReference type="PATRIC" id="fig|1216932.3.peg.1550"/>
<evidence type="ECO:0000259" key="8">
    <source>
        <dbReference type="Pfam" id="PF17768"/>
    </source>
</evidence>
<comment type="similarity">
    <text evidence="1">Belongs to the RecJ family.</text>
</comment>
<dbReference type="InterPro" id="IPR003156">
    <property type="entry name" value="DHHA1_dom"/>
</dbReference>
<evidence type="ECO:0000256" key="2">
    <source>
        <dbReference type="ARBA" id="ARBA00019841"/>
    </source>
</evidence>
<feature type="domain" description="DHHA1" evidence="7">
    <location>
        <begin position="356"/>
        <end position="447"/>
    </location>
</feature>
<dbReference type="RefSeq" id="WP_044038013.1">
    <property type="nucleotide sequence ID" value="NZ_HG917868.1"/>
</dbReference>
<dbReference type="SUPFAM" id="SSF64182">
    <property type="entry name" value="DHH phosphoesterases"/>
    <property type="match status" value="1"/>
</dbReference>
<keyword evidence="5 9" id="KW-0269">Exonuclease</keyword>
<dbReference type="Pfam" id="PF02272">
    <property type="entry name" value="DHHA1"/>
    <property type="match status" value="1"/>
</dbReference>
<dbReference type="InterPro" id="IPR051673">
    <property type="entry name" value="SSDNA_exonuclease_RecJ"/>
</dbReference>
<accession>W6RVJ7</accession>
<evidence type="ECO:0000313" key="9">
    <source>
        <dbReference type="EMBL" id="CDM68716.1"/>
    </source>
</evidence>
<dbReference type="Proteomes" id="UP000019426">
    <property type="component" value="Chromosome M2/40_rep1"/>
</dbReference>
<evidence type="ECO:0000313" key="10">
    <source>
        <dbReference type="Proteomes" id="UP000019426"/>
    </source>
</evidence>
<dbReference type="GO" id="GO:0003676">
    <property type="term" value="F:nucleic acid binding"/>
    <property type="evidence" value="ECO:0007669"/>
    <property type="project" value="InterPro"/>
</dbReference>
<evidence type="ECO:0000256" key="5">
    <source>
        <dbReference type="ARBA" id="ARBA00022839"/>
    </source>
</evidence>
<evidence type="ECO:0000256" key="1">
    <source>
        <dbReference type="ARBA" id="ARBA00005915"/>
    </source>
</evidence>
<dbReference type="GO" id="GO:0006281">
    <property type="term" value="P:DNA repair"/>
    <property type="evidence" value="ECO:0007669"/>
    <property type="project" value="InterPro"/>
</dbReference>
<dbReference type="InterPro" id="IPR041122">
    <property type="entry name" value="RecJ_OB"/>
</dbReference>
<evidence type="ECO:0000259" key="6">
    <source>
        <dbReference type="Pfam" id="PF01368"/>
    </source>
</evidence>
<feature type="domain" description="DDH" evidence="6">
    <location>
        <begin position="78"/>
        <end position="215"/>
    </location>
</feature>
<dbReference type="HOGENOM" id="CLU_009736_5_2_9"/>
<dbReference type="Gene3D" id="3.10.310.30">
    <property type="match status" value="1"/>
</dbReference>
<protein>
    <recommendedName>
        <fullName evidence="2">Single-stranded-DNA-specific exonuclease RecJ</fullName>
    </recommendedName>
</protein>
<evidence type="ECO:0000256" key="4">
    <source>
        <dbReference type="ARBA" id="ARBA00022801"/>
    </source>
</evidence>
<sequence>MEKKWVIKNNKINIEELSKKSFISKVIAKILVNRSISTTEEIEKFLKVSVDDAHDPFLMEDMDKGTEIISEDISLGNKIAIYGDYDVDGVASTTILYIALKKIGANVIYYIPDREKDGYGLNEKSLYSLKEQGVKTILTCDNGIAAINEVKKCKEFGMKIVITDHHDLPYEDGDNSKVIIPEADAIINPKRLDCNYPFKLICGATVAYKFSVALYIKRNIDISMLKELIVFAGIATICDVVDLIDENRIIAKYAIDALNGTVNNVGMRALIDACNLHDKEINSYSVGFILGPCINASGRLETAKMAVDLFVSKEYEKCSEIAKKLVELNKMRKMMTEEAVESVIEQIENSDIIKDKVLVVLDKEIHESLAGIIAGRIKERYNRPTIILTLGSNGSIKGSGRSIEEYNMFEELTKVKDNFSKFGGHPMAAGMSLQGDNVDKLRRELNENCLLEEKDLIKKYTIDCVFKIGNINNQLVYDIGMLEPFGKGNNRPILGDKAVEVSKIIAFGEESNVIKFEFGNNPDGMIFENVEKVSDNIKAWYGEEYGEIISYDRYKTITIPENCKMDILYSPTFNKYNGNINIQLKIVDYRKMKV</sequence>
<dbReference type="PANTHER" id="PTHR30255:SF2">
    <property type="entry name" value="SINGLE-STRANDED-DNA-SPECIFIC EXONUCLEASE RECJ"/>
    <property type="match status" value="1"/>
</dbReference>
<dbReference type="eggNOG" id="COG0608">
    <property type="taxonomic scope" value="Bacteria"/>
</dbReference>
<evidence type="ECO:0000259" key="7">
    <source>
        <dbReference type="Pfam" id="PF02272"/>
    </source>
</evidence>
<dbReference type="NCBIfam" id="TIGR00644">
    <property type="entry name" value="recJ"/>
    <property type="match status" value="1"/>
</dbReference>
<proteinExistence type="inferred from homology"/>
<dbReference type="KEGG" id="clt:CM240_1558"/>
<dbReference type="Pfam" id="PF17768">
    <property type="entry name" value="RecJ_OB"/>
    <property type="match status" value="1"/>
</dbReference>